<evidence type="ECO:0000256" key="1">
    <source>
        <dbReference type="SAM" id="MobiDB-lite"/>
    </source>
</evidence>
<dbReference type="AlphaFoldDB" id="A0A9D9DU89"/>
<evidence type="ECO:0000313" key="2">
    <source>
        <dbReference type="EMBL" id="MBO8431384.1"/>
    </source>
</evidence>
<reference evidence="2" key="1">
    <citation type="submission" date="2020-10" db="EMBL/GenBank/DDBJ databases">
        <authorList>
            <person name="Gilroy R."/>
        </authorList>
    </citation>
    <scope>NUCLEOTIDE SEQUENCE</scope>
    <source>
        <strain evidence="2">10192</strain>
    </source>
</reference>
<sequence length="416" mass="47685">MSLDVTNQDLLIYRPENQAKNTLEDVNPTDDAQYFLSITSRFTLKDSALMHVEKVDENDVFNGTVANEISKIVSEQNQINSLLQTNTNASLNEIVNDETSAAEGTETTEETPVTEEVEEEGPSFEEIIAGAKKIEFVEYTSANTINAKTDTTNILNNIQYSNDDEKKVVEGAINLMVEWLDDYIANYNQKVTEGQQNMESELKLSFLLELRKAIENIDFPIGFGDYSAPEDEYTLGSYSFVMGGYDGYYHLNTQRSILLNSKYLMPERTYETYQDIIDAYNTDPNTTFYITDIVFANDESYYNYCTNYMASTLIHEITHSLHIYNEAVTYYVNDCFDDDFYYQEIEGVDKDFISANFEGLTSITYGDVGISNNLYTFESVVEHGHENNLDYEDLYVNMGFTIDDDRNELLNFVYYV</sequence>
<gene>
    <name evidence="2" type="ORF">IAC76_08365</name>
</gene>
<reference evidence="2" key="2">
    <citation type="journal article" date="2021" name="PeerJ">
        <title>Extensive microbial diversity within the chicken gut microbiome revealed by metagenomics and culture.</title>
        <authorList>
            <person name="Gilroy R."/>
            <person name="Ravi A."/>
            <person name="Getino M."/>
            <person name="Pursley I."/>
            <person name="Horton D.L."/>
            <person name="Alikhan N.F."/>
            <person name="Baker D."/>
            <person name="Gharbi K."/>
            <person name="Hall N."/>
            <person name="Watson M."/>
            <person name="Adriaenssens E.M."/>
            <person name="Foster-Nyarko E."/>
            <person name="Jarju S."/>
            <person name="Secka A."/>
            <person name="Antonio M."/>
            <person name="Oren A."/>
            <person name="Chaudhuri R.R."/>
            <person name="La Ragione R."/>
            <person name="Hildebrand F."/>
            <person name="Pallen M.J."/>
        </authorList>
    </citation>
    <scope>NUCLEOTIDE SEQUENCE</scope>
    <source>
        <strain evidence="2">10192</strain>
    </source>
</reference>
<dbReference type="EMBL" id="JADIND010000189">
    <property type="protein sequence ID" value="MBO8431384.1"/>
    <property type="molecule type" value="Genomic_DNA"/>
</dbReference>
<feature type="region of interest" description="Disordered" evidence="1">
    <location>
        <begin position="98"/>
        <end position="120"/>
    </location>
</feature>
<evidence type="ECO:0000313" key="3">
    <source>
        <dbReference type="Proteomes" id="UP000823632"/>
    </source>
</evidence>
<dbReference type="Proteomes" id="UP000823632">
    <property type="component" value="Unassembled WGS sequence"/>
</dbReference>
<comment type="caution">
    <text evidence="2">The sequence shown here is derived from an EMBL/GenBank/DDBJ whole genome shotgun (WGS) entry which is preliminary data.</text>
</comment>
<feature type="compositionally biased region" description="Acidic residues" evidence="1">
    <location>
        <begin position="106"/>
        <end position="120"/>
    </location>
</feature>
<name>A0A9D9DU89_9BACT</name>
<protein>
    <submittedName>
        <fullName evidence="2">Uncharacterized protein</fullName>
    </submittedName>
</protein>
<accession>A0A9D9DU89</accession>
<organism evidence="2 3">
    <name type="scientific">Candidatus Scatousia excrementipullorum</name>
    <dbReference type="NCBI Taxonomy" id="2840936"/>
    <lineage>
        <taxon>Bacteria</taxon>
        <taxon>Candidatus Scatousia</taxon>
    </lineage>
</organism>
<proteinExistence type="predicted"/>